<comment type="caution">
    <text evidence="2">The sequence shown here is derived from an EMBL/GenBank/DDBJ whole genome shotgun (WGS) entry which is preliminary data.</text>
</comment>
<dbReference type="AlphaFoldDB" id="U5C5V0"/>
<dbReference type="EMBL" id="AWXR01000005">
    <property type="protein sequence ID" value="ERM84311.1"/>
    <property type="molecule type" value="Genomic_DNA"/>
</dbReference>
<accession>U5C5V0</accession>
<keyword evidence="1" id="KW-0472">Membrane</keyword>
<keyword evidence="1" id="KW-0812">Transmembrane</keyword>
<feature type="transmembrane region" description="Helical" evidence="1">
    <location>
        <begin position="12"/>
        <end position="29"/>
    </location>
</feature>
<reference evidence="2 3" key="1">
    <citation type="journal article" date="2013" name="Genome Announc.">
        <title>Draft Genome Sequence of the Psychrophilic and Alkaliphilic Rhodonellum psychrophilum Strain GCM71T.</title>
        <authorList>
            <person name="Hauptmann A.L."/>
            <person name="Glaring M.A."/>
            <person name="Hallin P.F."/>
            <person name="Prieme A."/>
            <person name="Stougaard P."/>
        </authorList>
    </citation>
    <scope>NUCLEOTIDE SEQUENCE [LARGE SCALE GENOMIC DNA]</scope>
    <source>
        <strain evidence="2 3">GCM71</strain>
    </source>
</reference>
<sequence>MDVGFFFSKWPARPYLIGITILGLSFAWYQNLNPSRKLFSQEEFHSDCVE</sequence>
<protein>
    <submittedName>
        <fullName evidence="2">Uncharacterized protein</fullName>
    </submittedName>
</protein>
<gene>
    <name evidence="2" type="ORF">P872_14795</name>
</gene>
<evidence type="ECO:0000313" key="2">
    <source>
        <dbReference type="EMBL" id="ERM84311.1"/>
    </source>
</evidence>
<keyword evidence="3" id="KW-1185">Reference proteome</keyword>
<organism evidence="2 3">
    <name type="scientific">Rhodonellum psychrophilum GCM71 = DSM 17998</name>
    <dbReference type="NCBI Taxonomy" id="1123057"/>
    <lineage>
        <taxon>Bacteria</taxon>
        <taxon>Pseudomonadati</taxon>
        <taxon>Bacteroidota</taxon>
        <taxon>Cytophagia</taxon>
        <taxon>Cytophagales</taxon>
        <taxon>Cytophagaceae</taxon>
        <taxon>Rhodonellum</taxon>
    </lineage>
</organism>
<evidence type="ECO:0000256" key="1">
    <source>
        <dbReference type="SAM" id="Phobius"/>
    </source>
</evidence>
<dbReference type="Proteomes" id="UP000016843">
    <property type="component" value="Unassembled WGS sequence"/>
</dbReference>
<proteinExistence type="predicted"/>
<name>U5C5V0_9BACT</name>
<evidence type="ECO:0000313" key="3">
    <source>
        <dbReference type="Proteomes" id="UP000016843"/>
    </source>
</evidence>
<keyword evidence="1" id="KW-1133">Transmembrane helix</keyword>